<organism evidence="2 3">
    <name type="scientific">Arabidopsis thaliana</name>
    <name type="common">Mouse-ear cress</name>
    <dbReference type="NCBI Taxonomy" id="3702"/>
    <lineage>
        <taxon>Eukaryota</taxon>
        <taxon>Viridiplantae</taxon>
        <taxon>Streptophyta</taxon>
        <taxon>Embryophyta</taxon>
        <taxon>Tracheophyta</taxon>
        <taxon>Spermatophyta</taxon>
        <taxon>Magnoliopsida</taxon>
        <taxon>eudicotyledons</taxon>
        <taxon>Gunneridae</taxon>
        <taxon>Pentapetalae</taxon>
        <taxon>rosids</taxon>
        <taxon>malvids</taxon>
        <taxon>Brassicales</taxon>
        <taxon>Brassicaceae</taxon>
        <taxon>Camelineae</taxon>
        <taxon>Arabidopsis</taxon>
    </lineage>
</organism>
<feature type="compositionally biased region" description="Basic and acidic residues" evidence="1">
    <location>
        <begin position="38"/>
        <end position="49"/>
    </location>
</feature>
<gene>
    <name evidence="2" type="ORF">AN1_LOCUS20153</name>
</gene>
<feature type="region of interest" description="Disordered" evidence="1">
    <location>
        <begin position="38"/>
        <end position="87"/>
    </location>
</feature>
<name>A0A654FV48_ARATH</name>
<feature type="compositionally biased region" description="Basic residues" evidence="1">
    <location>
        <begin position="55"/>
        <end position="64"/>
    </location>
</feature>
<proteinExistence type="predicted"/>
<evidence type="ECO:0000313" key="3">
    <source>
        <dbReference type="Proteomes" id="UP000426265"/>
    </source>
</evidence>
<protein>
    <submittedName>
        <fullName evidence="2">Uncharacterized protein</fullName>
    </submittedName>
</protein>
<accession>A0A654FV48</accession>
<dbReference type="Proteomes" id="UP000426265">
    <property type="component" value="Unassembled WGS sequence"/>
</dbReference>
<reference evidence="2 3" key="1">
    <citation type="submission" date="2019-11" db="EMBL/GenBank/DDBJ databases">
        <authorList>
            <person name="Jiao W.-B."/>
            <person name="Schneeberger K."/>
        </authorList>
    </citation>
    <scope>NUCLEOTIDE SEQUENCE [LARGE SCALE GENOMIC DNA]</scope>
    <source>
        <strain evidence="3">cv. An-1</strain>
    </source>
</reference>
<evidence type="ECO:0000313" key="2">
    <source>
        <dbReference type="EMBL" id="VYS64742.1"/>
    </source>
</evidence>
<dbReference type="EMBL" id="CACRSJ010000109">
    <property type="protein sequence ID" value="VYS64742.1"/>
    <property type="molecule type" value="Genomic_DNA"/>
</dbReference>
<dbReference type="AlphaFoldDB" id="A0A654FV48"/>
<sequence length="105" mass="11957">MNEHGNKSTTNAWRGRASRRVLMQLSIMDFDVEDDQNMELKRHTQDRSSDLQPIRHLRNRLRRAPARESKKSGGGGGGESDEEIEGSSWVAVMPLFRTMAEEKST</sequence>
<evidence type="ECO:0000256" key="1">
    <source>
        <dbReference type="SAM" id="MobiDB-lite"/>
    </source>
</evidence>